<dbReference type="PATRIC" id="fig|46224.3.peg.1302"/>
<dbReference type="AlphaFoldDB" id="A0A150KLK9"/>
<reference evidence="3 4" key="1">
    <citation type="submission" date="2016-01" db="EMBL/GenBank/DDBJ databases">
        <title>Genome Sequences of Twelve Sporeforming Bacillus Species Isolated from Foods.</title>
        <authorList>
            <person name="Berendsen E.M."/>
            <person name="Wells-Bennik M.H."/>
            <person name="Krawcyk A.O."/>
            <person name="De Jong A."/>
            <person name="Holsappel S."/>
            <person name="Eijlander R.T."/>
            <person name="Kuipers O.P."/>
        </authorList>
    </citation>
    <scope>NUCLEOTIDE SEQUENCE [LARGE SCALE GENOMIC DNA]</scope>
    <source>
        <strain evidence="3 4">B4102</strain>
    </source>
</reference>
<dbReference type="InterPro" id="IPR015378">
    <property type="entry name" value="Transposase-like_Mu_C"/>
</dbReference>
<dbReference type="Pfam" id="PF09299">
    <property type="entry name" value="Mu-transpos_C"/>
    <property type="match status" value="1"/>
</dbReference>
<evidence type="ECO:0000313" key="4">
    <source>
        <dbReference type="Proteomes" id="UP000075666"/>
    </source>
</evidence>
<feature type="compositionally biased region" description="Basic and acidic residues" evidence="1">
    <location>
        <begin position="673"/>
        <end position="682"/>
    </location>
</feature>
<dbReference type="Gene3D" id="3.30.420.10">
    <property type="entry name" value="Ribonuclease H-like superfamily/Ribonuclease H"/>
    <property type="match status" value="1"/>
</dbReference>
<sequence length="715" mass="84382">MNFFINEILQDVTQPNLFRVLWIDDNNTIAYIIDLNDDKALPIKRMISELREEIVTGNLIKLKDDPFVVHAIEEYTQKHINSRDQAWQIIKEMVLDEPDIYEKHIRTVYIKKAKEAYGVSYPTIRKYLCKYWQRGKTINALLPDYQNSGARGKERAAGTKKRGRPPKYAVTGVNVDEKTKKLFRVALEKYYLTSKENKLTDAYKMMVKEFYAKDIYYENSIEKVIIQDEEKIPSIRQFRYWYEKEYTAPESLIARKGRKKYNKDHRAVLNSSLSEVFGSGSRYQIDATVGDVYLISKHNPNWIIGRPVIYLVMDVFSRMVVGVYIGLEGPSWLGAMMALANTVMDKQEFCAQYGIEISKDDWPCEHLPEILLADRGEFEGFNVDRLIEEFNLHVENAAPYRADWKGVVEKHFDLIQKKVKPMLPGYVDKDFQERGARDYRLDAVLTLDEFTKIIIKQILHYNQKHYLKDYVRDEDLVYDDVMPVPLKLWNWGIENRTGKLKYFPEDLVKLHLMPREIATVTYKGIRMKGIYYSCDRAVKESWFETARQKGSWKVEIAYDPRDMSIAYWIDSHSNEYDKCYMLEPSKRYEHSSLEEVMYLLQKEKQLALSVSHQQLQKEVDYIAEVESIVANASKRKEQLKDRRLSKAEKVGGIKDHRRNEKQNLKSEEAFQLEKDNEQKKEAQVLPFQSNKENKQDFSRPNVREFLKRRKEKKDE</sequence>
<accession>A0A150KLK9</accession>
<dbReference type="Proteomes" id="UP000075666">
    <property type="component" value="Unassembled WGS sequence"/>
</dbReference>
<evidence type="ECO:0000313" key="3">
    <source>
        <dbReference type="EMBL" id="KYC88494.1"/>
    </source>
</evidence>
<keyword evidence="4" id="KW-1185">Reference proteome</keyword>
<proteinExistence type="predicted"/>
<dbReference type="STRING" id="46224.B4102_4026"/>
<protein>
    <recommendedName>
        <fullName evidence="2">Integrase catalytic domain-containing protein</fullName>
    </recommendedName>
</protein>
<dbReference type="InterPro" id="IPR036397">
    <property type="entry name" value="RNaseH_sf"/>
</dbReference>
<dbReference type="SUPFAM" id="SSF53098">
    <property type="entry name" value="Ribonuclease H-like"/>
    <property type="match status" value="1"/>
</dbReference>
<dbReference type="InterPro" id="IPR012337">
    <property type="entry name" value="RNaseH-like_sf"/>
</dbReference>
<dbReference type="GO" id="GO:0003676">
    <property type="term" value="F:nucleic acid binding"/>
    <property type="evidence" value="ECO:0007669"/>
    <property type="project" value="InterPro"/>
</dbReference>
<feature type="compositionally biased region" description="Basic and acidic residues" evidence="1">
    <location>
        <begin position="691"/>
        <end position="705"/>
    </location>
</feature>
<feature type="compositionally biased region" description="Basic residues" evidence="1">
    <location>
        <begin position="706"/>
        <end position="715"/>
    </location>
</feature>
<evidence type="ECO:0000259" key="2">
    <source>
        <dbReference type="PROSITE" id="PS50994"/>
    </source>
</evidence>
<comment type="caution">
    <text evidence="3">The sequence shown here is derived from an EMBL/GenBank/DDBJ whole genome shotgun (WGS) entry which is preliminary data.</text>
</comment>
<organism evidence="3 4">
    <name type="scientific">Heyndrickxia sporothermodurans</name>
    <dbReference type="NCBI Taxonomy" id="46224"/>
    <lineage>
        <taxon>Bacteria</taxon>
        <taxon>Bacillati</taxon>
        <taxon>Bacillota</taxon>
        <taxon>Bacilli</taxon>
        <taxon>Bacillales</taxon>
        <taxon>Bacillaceae</taxon>
        <taxon>Heyndrickxia</taxon>
    </lineage>
</organism>
<dbReference type="InterPro" id="IPR001584">
    <property type="entry name" value="Integrase_cat-core"/>
</dbReference>
<feature type="domain" description="Integrase catalytic" evidence="2">
    <location>
        <begin position="271"/>
        <end position="493"/>
    </location>
</feature>
<dbReference type="PROSITE" id="PS50994">
    <property type="entry name" value="INTEGRASE"/>
    <property type="match status" value="1"/>
</dbReference>
<evidence type="ECO:0000256" key="1">
    <source>
        <dbReference type="SAM" id="MobiDB-lite"/>
    </source>
</evidence>
<gene>
    <name evidence="3" type="ORF">B4102_4026</name>
</gene>
<dbReference type="GO" id="GO:0015074">
    <property type="term" value="P:DNA integration"/>
    <property type="evidence" value="ECO:0007669"/>
    <property type="project" value="InterPro"/>
</dbReference>
<dbReference type="EMBL" id="LQYN01000143">
    <property type="protein sequence ID" value="KYC88494.1"/>
    <property type="molecule type" value="Genomic_DNA"/>
</dbReference>
<dbReference type="OrthoDB" id="501284at2"/>
<feature type="region of interest" description="Disordered" evidence="1">
    <location>
        <begin position="673"/>
        <end position="715"/>
    </location>
</feature>
<name>A0A150KLK9_9BACI</name>